<comment type="caution">
    <text evidence="1">The sequence shown here is derived from an EMBL/GenBank/DDBJ whole genome shotgun (WGS) entry which is preliminary data.</text>
</comment>
<dbReference type="OrthoDB" id="437457at2759"/>
<dbReference type="AlphaFoldDB" id="A0A4Q4TH05"/>
<dbReference type="STRING" id="155417.A0A4Q4TH05"/>
<keyword evidence="2" id="KW-1185">Reference proteome</keyword>
<proteinExistence type="predicted"/>
<protein>
    <recommendedName>
        <fullName evidence="3">Suppressor of anucleate metulae protein B</fullName>
    </recommendedName>
</protein>
<evidence type="ECO:0000313" key="1">
    <source>
        <dbReference type="EMBL" id="RYP04787.1"/>
    </source>
</evidence>
<reference evidence="1 2" key="1">
    <citation type="submission" date="2018-06" db="EMBL/GenBank/DDBJ databases">
        <title>Complete Genomes of Monosporascus.</title>
        <authorList>
            <person name="Robinson A.J."/>
            <person name="Natvig D.O."/>
        </authorList>
    </citation>
    <scope>NUCLEOTIDE SEQUENCE [LARGE SCALE GENOMIC DNA]</scope>
    <source>
        <strain evidence="1 2">CBS 110550</strain>
    </source>
</reference>
<gene>
    <name evidence="1" type="ORF">DL764_004240</name>
</gene>
<organism evidence="1 2">
    <name type="scientific">Monosporascus ibericus</name>
    <dbReference type="NCBI Taxonomy" id="155417"/>
    <lineage>
        <taxon>Eukaryota</taxon>
        <taxon>Fungi</taxon>
        <taxon>Dikarya</taxon>
        <taxon>Ascomycota</taxon>
        <taxon>Pezizomycotina</taxon>
        <taxon>Sordariomycetes</taxon>
        <taxon>Xylariomycetidae</taxon>
        <taxon>Xylariales</taxon>
        <taxon>Xylariales incertae sedis</taxon>
        <taxon>Monosporascus</taxon>
    </lineage>
</organism>
<name>A0A4Q4TH05_9PEZI</name>
<sequence length="443" mass="50996">MAQLSLPDPPQRPDTLFKWDNIDNTSMFPPPDLDNGIVDAGVKEACIMCDKKCNDVDAVKCIVCGALYCSVVCRQDDREFHRRLCPAFSIPLPPSEDGQPTRLSRLMFWPQKESCPKIYCCKQPVIELQVLKALHRYADLPEEVNLDELRMETLDVNPAMPWRRLGHGLRMYSLALKSVPAHLRQWLRINYSIMTLSRPGALRVQYGPVIVAAFSKQGEGDEARFQLEDITMRDFRSFVDFYQFARFNPCISASDRYPLSTYNVGRCRAVRLNCVVDVQRFSCFFKKQGDTKGMPSFEPVWATTRSLNTPRYPWYYAYKVGLHWTIQQCSTNADEGETADWIRMINSIFPSNKLSYMANNGLAERTVPGSLLVVHKKDISVTHVLALAFFLMVHTSEELITREKFEEYWENRFKPSGLRQFANIDVPENETKQSPHEVEESDM</sequence>
<evidence type="ECO:0000313" key="2">
    <source>
        <dbReference type="Proteomes" id="UP000293360"/>
    </source>
</evidence>
<dbReference type="Proteomes" id="UP000293360">
    <property type="component" value="Unassembled WGS sequence"/>
</dbReference>
<evidence type="ECO:0008006" key="3">
    <source>
        <dbReference type="Google" id="ProtNLM"/>
    </source>
</evidence>
<accession>A0A4Q4TH05</accession>
<dbReference type="EMBL" id="QJNU01000195">
    <property type="protein sequence ID" value="RYP04787.1"/>
    <property type="molecule type" value="Genomic_DNA"/>
</dbReference>